<proteinExistence type="predicted"/>
<evidence type="ECO:0000313" key="2">
    <source>
        <dbReference type="Proteomes" id="UP000188268"/>
    </source>
</evidence>
<gene>
    <name evidence="1" type="ORF">CCACVL1_17930</name>
</gene>
<dbReference type="EMBL" id="AWWV01011482">
    <property type="protein sequence ID" value="OMO72135.1"/>
    <property type="molecule type" value="Genomic_DNA"/>
</dbReference>
<dbReference type="Gramene" id="OMO72135">
    <property type="protein sequence ID" value="OMO72135"/>
    <property type="gene ID" value="CCACVL1_17930"/>
</dbReference>
<comment type="caution">
    <text evidence="1">The sequence shown here is derived from an EMBL/GenBank/DDBJ whole genome shotgun (WGS) entry which is preliminary data.</text>
</comment>
<keyword evidence="2" id="KW-1185">Reference proteome</keyword>
<protein>
    <submittedName>
        <fullName evidence="1">Uncharacterized protein</fullName>
    </submittedName>
</protein>
<organism evidence="1 2">
    <name type="scientific">Corchorus capsularis</name>
    <name type="common">Jute</name>
    <dbReference type="NCBI Taxonomy" id="210143"/>
    <lineage>
        <taxon>Eukaryota</taxon>
        <taxon>Viridiplantae</taxon>
        <taxon>Streptophyta</taxon>
        <taxon>Embryophyta</taxon>
        <taxon>Tracheophyta</taxon>
        <taxon>Spermatophyta</taxon>
        <taxon>Magnoliopsida</taxon>
        <taxon>eudicotyledons</taxon>
        <taxon>Gunneridae</taxon>
        <taxon>Pentapetalae</taxon>
        <taxon>rosids</taxon>
        <taxon>malvids</taxon>
        <taxon>Malvales</taxon>
        <taxon>Malvaceae</taxon>
        <taxon>Grewioideae</taxon>
        <taxon>Apeibeae</taxon>
        <taxon>Corchorus</taxon>
    </lineage>
</organism>
<name>A0A1R3HP41_COCAP</name>
<sequence>MENKNNNPDKMKRIRGLPPMKWRLKMTPKPNPKIPVAVTLMIIPIRL</sequence>
<dbReference type="AlphaFoldDB" id="A0A1R3HP41"/>
<evidence type="ECO:0000313" key="1">
    <source>
        <dbReference type="EMBL" id="OMO72135.1"/>
    </source>
</evidence>
<dbReference type="Proteomes" id="UP000188268">
    <property type="component" value="Unassembled WGS sequence"/>
</dbReference>
<reference evidence="1 2" key="1">
    <citation type="submission" date="2013-09" db="EMBL/GenBank/DDBJ databases">
        <title>Corchorus capsularis genome sequencing.</title>
        <authorList>
            <person name="Alam M."/>
            <person name="Haque M.S."/>
            <person name="Islam M.S."/>
            <person name="Emdad E.M."/>
            <person name="Islam M.M."/>
            <person name="Ahmed B."/>
            <person name="Halim A."/>
            <person name="Hossen Q.M.M."/>
            <person name="Hossain M.Z."/>
            <person name="Ahmed R."/>
            <person name="Khan M.M."/>
            <person name="Islam R."/>
            <person name="Rashid M.M."/>
            <person name="Khan S.A."/>
            <person name="Rahman M.S."/>
            <person name="Alam M."/>
        </authorList>
    </citation>
    <scope>NUCLEOTIDE SEQUENCE [LARGE SCALE GENOMIC DNA]</scope>
    <source>
        <strain evidence="2">cv. CVL-1</strain>
        <tissue evidence="1">Whole seedling</tissue>
    </source>
</reference>
<accession>A0A1R3HP41</accession>